<accession>A0A0R3WN46</accession>
<dbReference type="Proteomes" id="UP000274429">
    <property type="component" value="Unassembled WGS sequence"/>
</dbReference>
<organism evidence="4">
    <name type="scientific">Hydatigena taeniaeformis</name>
    <name type="common">Feline tapeworm</name>
    <name type="synonym">Taenia taeniaeformis</name>
    <dbReference type="NCBI Taxonomy" id="6205"/>
    <lineage>
        <taxon>Eukaryota</taxon>
        <taxon>Metazoa</taxon>
        <taxon>Spiralia</taxon>
        <taxon>Lophotrochozoa</taxon>
        <taxon>Platyhelminthes</taxon>
        <taxon>Cestoda</taxon>
        <taxon>Eucestoda</taxon>
        <taxon>Cyclophyllidea</taxon>
        <taxon>Taeniidae</taxon>
        <taxon>Hydatigera</taxon>
    </lineage>
</organism>
<dbReference type="STRING" id="6205.A0A0R3WN46"/>
<evidence type="ECO:0000313" key="2">
    <source>
        <dbReference type="EMBL" id="VDM19115.1"/>
    </source>
</evidence>
<dbReference type="GO" id="GO:0004190">
    <property type="term" value="F:aspartic-type endopeptidase activity"/>
    <property type="evidence" value="ECO:0007669"/>
    <property type="project" value="InterPro"/>
</dbReference>
<dbReference type="InterPro" id="IPR021109">
    <property type="entry name" value="Peptidase_aspartic_dom_sf"/>
</dbReference>
<reference evidence="4" key="1">
    <citation type="submission" date="2017-02" db="UniProtKB">
        <authorList>
            <consortium name="WormBaseParasite"/>
        </authorList>
    </citation>
    <scope>IDENTIFICATION</scope>
</reference>
<dbReference type="PANTHER" id="PTHR15397">
    <property type="entry name" value="SODIUM-GLUCOSE COTRANSPORTER REGULATORY PROTEIN -RELATED"/>
    <property type="match status" value="1"/>
</dbReference>
<evidence type="ECO:0000313" key="4">
    <source>
        <dbReference type="WBParaSite" id="TTAC_0000218401-mRNA-1"/>
    </source>
</evidence>
<keyword evidence="3" id="KW-1185">Reference proteome</keyword>
<sequence>MRLSFVLPDGRLISLDTPSDTLMCSLRLMVSIEAGVLESNTVLLKNDQRLTIGPSNTVNDCNLHDDDLLSVQFEGSGLAVNNPLPGSAAAFPGSSGSTNPLESVSTVEAIRQSFLRLPDQQLTGIRERDPRFYEALQDSSAFWRYSQAIRSAESDIDLTFADTLNPEVQRRIERVIRQNNIDREMESAMEHYPETFGAVTMLYVACEVNGFPMKAFVDSGAQTTLMSLSCARSCNLEHLIDKRFQGMAYGVGTQKIIGRIHQAQLKLGGTAVPTSFIVLEEQQMDIMIGLDMLKRHRCCINLAENVLTVGDHTSVPFLPESELPAFAKPSNFGLVPQVAPSSDEVCYLPSPHAACWIYYFPSVECWSRLWSHCLSVI</sequence>
<name>A0A0R3WN46_HYDTA</name>
<dbReference type="AlphaFoldDB" id="A0A0R3WN46"/>
<gene>
    <name evidence="2" type="ORF">TTAC_LOCUS2172</name>
</gene>
<proteinExistence type="predicted"/>
<dbReference type="WBParaSite" id="TTAC_0000218401-mRNA-1">
    <property type="protein sequence ID" value="TTAC_0000218401-mRNA-1"/>
    <property type="gene ID" value="TTAC_0000218401"/>
</dbReference>
<dbReference type="PANTHER" id="PTHR15397:SF3">
    <property type="entry name" value="DNA DAMAGE INDUCIBLE 1 HOMOLOG 2"/>
    <property type="match status" value="1"/>
</dbReference>
<evidence type="ECO:0000259" key="1">
    <source>
        <dbReference type="Pfam" id="PF09668"/>
    </source>
</evidence>
<reference evidence="2 3" key="2">
    <citation type="submission" date="2018-11" db="EMBL/GenBank/DDBJ databases">
        <authorList>
            <consortium name="Pathogen Informatics"/>
        </authorList>
    </citation>
    <scope>NUCLEOTIDE SEQUENCE [LARGE SCALE GENOMIC DNA]</scope>
</reference>
<dbReference type="OrthoDB" id="1047367at2759"/>
<dbReference type="EMBL" id="UYWX01000821">
    <property type="protein sequence ID" value="VDM19115.1"/>
    <property type="molecule type" value="Genomic_DNA"/>
</dbReference>
<evidence type="ECO:0000313" key="3">
    <source>
        <dbReference type="Proteomes" id="UP000274429"/>
    </source>
</evidence>
<dbReference type="GO" id="GO:0006508">
    <property type="term" value="P:proteolysis"/>
    <property type="evidence" value="ECO:0007669"/>
    <property type="project" value="InterPro"/>
</dbReference>
<dbReference type="Gene3D" id="2.40.70.10">
    <property type="entry name" value="Acid Proteases"/>
    <property type="match status" value="1"/>
</dbReference>
<dbReference type="Pfam" id="PF09668">
    <property type="entry name" value="Asp_protease"/>
    <property type="match status" value="1"/>
</dbReference>
<protein>
    <submittedName>
        <fullName evidence="4">Asp_protease domain-containing protein</fullName>
    </submittedName>
</protein>
<dbReference type="CDD" id="cd05479">
    <property type="entry name" value="RP_DDI"/>
    <property type="match status" value="1"/>
</dbReference>
<dbReference type="InterPro" id="IPR019103">
    <property type="entry name" value="Peptidase_aspartic_DDI1-type"/>
</dbReference>
<feature type="domain" description="Aspartic peptidase DDI1-type" evidence="1">
    <location>
        <begin position="193"/>
        <end position="301"/>
    </location>
</feature>
<dbReference type="SUPFAM" id="SSF50630">
    <property type="entry name" value="Acid proteases"/>
    <property type="match status" value="1"/>
</dbReference>